<gene>
    <name evidence="2" type="ORF">GCM10025870_29030</name>
</gene>
<feature type="domain" description="AMP-dependent synthetase/ligase" evidence="1">
    <location>
        <begin position="34"/>
        <end position="108"/>
    </location>
</feature>
<evidence type="ECO:0000259" key="1">
    <source>
        <dbReference type="Pfam" id="PF00501"/>
    </source>
</evidence>
<sequence length="126" mass="13662">MADATAKPWLKSYAPGVPHELPAPEGSLVDLIHDTVRQYPDRPALEFFGRETSYADLGEQIDRAAEGLRRLGVQAGDPVAIVLPNCPQHIVAFYAVLRLGAIVVEHNPCTRRASCGTSSRITVRAS</sequence>
<dbReference type="SUPFAM" id="SSF56801">
    <property type="entry name" value="Acetyl-CoA synthetase-like"/>
    <property type="match status" value="1"/>
</dbReference>
<proteinExistence type="predicted"/>
<evidence type="ECO:0000313" key="3">
    <source>
        <dbReference type="Proteomes" id="UP001321477"/>
    </source>
</evidence>
<dbReference type="Pfam" id="PF00501">
    <property type="entry name" value="AMP-binding"/>
    <property type="match status" value="1"/>
</dbReference>
<dbReference type="InterPro" id="IPR000873">
    <property type="entry name" value="AMP-dep_synth/lig_dom"/>
</dbReference>
<dbReference type="Gene3D" id="3.40.50.980">
    <property type="match status" value="1"/>
</dbReference>
<evidence type="ECO:0000313" key="2">
    <source>
        <dbReference type="EMBL" id="BDZ55830.1"/>
    </source>
</evidence>
<dbReference type="Proteomes" id="UP001321477">
    <property type="component" value="Chromosome"/>
</dbReference>
<organism evidence="2 3">
    <name type="scientific">Agromyces marinus</name>
    <dbReference type="NCBI Taxonomy" id="1389020"/>
    <lineage>
        <taxon>Bacteria</taxon>
        <taxon>Bacillati</taxon>
        <taxon>Actinomycetota</taxon>
        <taxon>Actinomycetes</taxon>
        <taxon>Micrococcales</taxon>
        <taxon>Microbacteriaceae</taxon>
        <taxon>Agromyces</taxon>
    </lineage>
</organism>
<reference evidence="3" key="1">
    <citation type="journal article" date="2019" name="Int. J. Syst. Evol. Microbiol.">
        <title>The Global Catalogue of Microorganisms (GCM) 10K type strain sequencing project: providing services to taxonomists for standard genome sequencing and annotation.</title>
        <authorList>
            <consortium name="The Broad Institute Genomics Platform"/>
            <consortium name="The Broad Institute Genome Sequencing Center for Infectious Disease"/>
            <person name="Wu L."/>
            <person name="Ma J."/>
        </authorList>
    </citation>
    <scope>NUCLEOTIDE SEQUENCE [LARGE SCALE GENOMIC DNA]</scope>
    <source>
        <strain evidence="3">NBRC 109019</strain>
    </source>
</reference>
<keyword evidence="3" id="KW-1185">Reference proteome</keyword>
<protein>
    <recommendedName>
        <fullName evidence="1">AMP-dependent synthetase/ligase domain-containing protein</fullName>
    </recommendedName>
</protein>
<dbReference type="EMBL" id="AP027734">
    <property type="protein sequence ID" value="BDZ55830.1"/>
    <property type="molecule type" value="Genomic_DNA"/>
</dbReference>
<accession>A0ABM8H511</accession>
<dbReference type="PANTHER" id="PTHR43767:SF1">
    <property type="entry name" value="NONRIBOSOMAL PEPTIDE SYNTHASE PES1 (EUROFUNG)-RELATED"/>
    <property type="match status" value="1"/>
</dbReference>
<dbReference type="PANTHER" id="PTHR43767">
    <property type="entry name" value="LONG-CHAIN-FATTY-ACID--COA LIGASE"/>
    <property type="match status" value="1"/>
</dbReference>
<dbReference type="InterPro" id="IPR050237">
    <property type="entry name" value="ATP-dep_AMP-bd_enzyme"/>
</dbReference>
<name>A0ABM8H511_9MICO</name>